<organism evidence="2">
    <name type="scientific">Mycobacterium xenopi 4042</name>
    <dbReference type="NCBI Taxonomy" id="1299334"/>
    <lineage>
        <taxon>Bacteria</taxon>
        <taxon>Bacillati</taxon>
        <taxon>Actinomycetota</taxon>
        <taxon>Actinomycetes</taxon>
        <taxon>Mycobacteriales</taxon>
        <taxon>Mycobacteriaceae</taxon>
        <taxon>Mycobacterium</taxon>
    </lineage>
</organism>
<dbReference type="EMBL" id="JAOB01000029">
    <property type="protein sequence ID" value="EUA56699.1"/>
    <property type="molecule type" value="Genomic_DNA"/>
</dbReference>
<feature type="compositionally biased region" description="Basic and acidic residues" evidence="1">
    <location>
        <begin position="159"/>
        <end position="181"/>
    </location>
</feature>
<comment type="caution">
    <text evidence="2">The sequence shown here is derived from an EMBL/GenBank/DDBJ whole genome shotgun (WGS) entry which is preliminary data.</text>
</comment>
<reference evidence="2" key="1">
    <citation type="submission" date="2014-01" db="EMBL/GenBank/DDBJ databases">
        <authorList>
            <person name="Brown-Elliot B."/>
            <person name="Wallace R."/>
            <person name="Lenaerts A."/>
            <person name="Ordway D."/>
            <person name="DeGroote M.A."/>
            <person name="Parker T."/>
            <person name="Sizemore C."/>
            <person name="Tallon L.J."/>
            <person name="Sadzewicz L.K."/>
            <person name="Sengamalay N."/>
            <person name="Fraser C.M."/>
            <person name="Hine E."/>
            <person name="Shefchek K.A."/>
            <person name="Das S.P."/>
            <person name="Tettelin H."/>
        </authorList>
    </citation>
    <scope>NUCLEOTIDE SEQUENCE [LARGE SCALE GENOMIC DNA]</scope>
    <source>
        <strain evidence="2">4042</strain>
    </source>
</reference>
<evidence type="ECO:0000313" key="2">
    <source>
        <dbReference type="EMBL" id="EUA56699.1"/>
    </source>
</evidence>
<dbReference type="AlphaFoldDB" id="X8CKR6"/>
<evidence type="ECO:0000256" key="1">
    <source>
        <dbReference type="SAM" id="MobiDB-lite"/>
    </source>
</evidence>
<feature type="compositionally biased region" description="Low complexity" evidence="1">
    <location>
        <begin position="239"/>
        <end position="259"/>
    </location>
</feature>
<accession>X8CKR6</accession>
<feature type="region of interest" description="Disordered" evidence="1">
    <location>
        <begin position="128"/>
        <end position="312"/>
    </location>
</feature>
<dbReference type="PATRIC" id="fig|1299334.3.peg.2847"/>
<sequence length="429" mass="47408">MAIFGRKTARQRLRRATQESLAIPAFSSPVDCAPWVIGGLWPAELSTVNAETATVAEYLKADLERIVKSANEELKRIRQAGMADPARYAEEARVINAARDFAVRRVESTVRHLRGPHQSRRIQYPRRNAGGLGQITGTAPRFKVTTVPPTVEPPAEVPVEDRRPHVTDNRRESPPMDKDQAVAEPISTGRHAAPEPESEETAANTLTLSPPSDAADTDVTDVLETQPRSRRRSRPKAVNLQPLRLNPPRTRRNLPQPRRMISRPPTVPRWSRPGRAMPRTTPTSSGPGPLTTPMCWSSRPPPRLAPQATSERARLKGKPITNAYDVCCSSSPVKNPDYGGLSGFARTGQPSWSPIWRTAGYLRELPCQQGCGCWNRNGAPAMPRRCSVPPPYRSPTLLETLWAGPPILGRRSPRCNPASYRKSKIWAGC</sequence>
<proteinExistence type="predicted"/>
<name>X8CKR6_MYCXE</name>
<feature type="compositionally biased region" description="Low complexity" evidence="1">
    <location>
        <begin position="278"/>
        <end position="293"/>
    </location>
</feature>
<protein>
    <submittedName>
        <fullName evidence="2">Uncharacterized protein</fullName>
    </submittedName>
</protein>
<gene>
    <name evidence="2" type="ORF">I553_8753</name>
</gene>